<evidence type="ECO:0000313" key="2">
    <source>
        <dbReference type="Proteomes" id="UP000263336"/>
    </source>
</evidence>
<dbReference type="Proteomes" id="UP000263336">
    <property type="component" value="Unassembled WGS sequence"/>
</dbReference>
<sequence length="61" mass="7313">MEKVTRTEAKYFDSDVYKREMNKLYDLIIDLYIVSRLPEKTPLYFNEYGPIYEKSGNLPTI</sequence>
<dbReference type="EMBL" id="DOZN01000001">
    <property type="protein sequence ID" value="HCC41853.1"/>
    <property type="molecule type" value="Genomic_DNA"/>
</dbReference>
<reference evidence="1 2" key="1">
    <citation type="journal article" date="2018" name="Nat. Biotechnol.">
        <title>A standardized bacterial taxonomy based on genome phylogeny substantially revises the tree of life.</title>
        <authorList>
            <person name="Parks D.H."/>
            <person name="Chuvochina M."/>
            <person name="Waite D.W."/>
            <person name="Rinke C."/>
            <person name="Skarshewski A."/>
            <person name="Chaumeil P.A."/>
            <person name="Hugenholtz P."/>
        </authorList>
    </citation>
    <scope>NUCLEOTIDE SEQUENCE [LARGE SCALE GENOMIC DNA]</scope>
    <source>
        <strain evidence="1">UBA11701</strain>
    </source>
</reference>
<name>A0A3D0ZQ53_UNCKA</name>
<accession>A0A3D0ZQ53</accession>
<evidence type="ECO:0000313" key="1">
    <source>
        <dbReference type="EMBL" id="HCC41853.1"/>
    </source>
</evidence>
<comment type="caution">
    <text evidence="1">The sequence shown here is derived from an EMBL/GenBank/DDBJ whole genome shotgun (WGS) entry which is preliminary data.</text>
</comment>
<proteinExistence type="predicted"/>
<gene>
    <name evidence="1" type="ORF">DEP93_00050</name>
</gene>
<protein>
    <submittedName>
        <fullName evidence="1">Uncharacterized protein</fullName>
    </submittedName>
</protein>
<organism evidence="1 2">
    <name type="scientific">candidate division WWE3 bacterium</name>
    <dbReference type="NCBI Taxonomy" id="2053526"/>
    <lineage>
        <taxon>Bacteria</taxon>
        <taxon>Katanobacteria</taxon>
    </lineage>
</organism>
<dbReference type="AlphaFoldDB" id="A0A3D0ZQ53"/>